<evidence type="ECO:0000313" key="1">
    <source>
        <dbReference type="EMBL" id="OUY06320.1"/>
    </source>
</evidence>
<evidence type="ECO:0000313" key="2">
    <source>
        <dbReference type="Proteomes" id="UP000196536"/>
    </source>
</evidence>
<accession>A0A1Z9YVT0</accession>
<comment type="caution">
    <text evidence="1">The sequence shown here is derived from an EMBL/GenBank/DDBJ whole genome shotgun (WGS) entry which is preliminary data.</text>
</comment>
<reference evidence="1 2" key="1">
    <citation type="submission" date="2017-05" db="EMBL/GenBank/DDBJ databases">
        <title>Acinetobacter populi ANC 5415 (= PBJ7), whole genome shotgun sequencing project.</title>
        <authorList>
            <person name="Nemec A."/>
            <person name="Radolfova-Krizova L."/>
        </authorList>
    </citation>
    <scope>NUCLEOTIDE SEQUENCE [LARGE SCALE GENOMIC DNA]</scope>
    <source>
        <strain evidence="1 2">PBJ7</strain>
    </source>
</reference>
<dbReference type="Proteomes" id="UP000196536">
    <property type="component" value="Unassembled WGS sequence"/>
</dbReference>
<dbReference type="EMBL" id="NEXX01000005">
    <property type="protein sequence ID" value="OUY06320.1"/>
    <property type="molecule type" value="Genomic_DNA"/>
</dbReference>
<name>A0A1Z9YVT0_9GAMM</name>
<keyword evidence="2" id="KW-1185">Reference proteome</keyword>
<dbReference type="AlphaFoldDB" id="A0A1Z9YVT0"/>
<proteinExistence type="predicted"/>
<sequence>MKAIVLTSRDMEIPDKKSLLRSIKVKGFHTNIKLKWKQEVSTKWIAEKHKAKGSSHQSQNFYKRA</sequence>
<gene>
    <name evidence="1" type="ORF">CAP51_13755</name>
</gene>
<protein>
    <submittedName>
        <fullName evidence="1">Uncharacterized protein</fullName>
    </submittedName>
</protein>
<organism evidence="1 2">
    <name type="scientific">Acinetobacter populi</name>
    <dbReference type="NCBI Taxonomy" id="1582270"/>
    <lineage>
        <taxon>Bacteria</taxon>
        <taxon>Pseudomonadati</taxon>
        <taxon>Pseudomonadota</taxon>
        <taxon>Gammaproteobacteria</taxon>
        <taxon>Moraxellales</taxon>
        <taxon>Moraxellaceae</taxon>
        <taxon>Acinetobacter</taxon>
    </lineage>
</organism>